<keyword evidence="3" id="KW-1185">Reference proteome</keyword>
<feature type="region of interest" description="Disordered" evidence="1">
    <location>
        <begin position="22"/>
        <end position="43"/>
    </location>
</feature>
<reference evidence="2 3" key="1">
    <citation type="journal article" date="2019" name="Sci. Rep.">
        <title>Orb-weaving spider Araneus ventricosus genome elucidates the spidroin gene catalogue.</title>
        <authorList>
            <person name="Kono N."/>
            <person name="Nakamura H."/>
            <person name="Ohtoshi R."/>
            <person name="Moran D.A.P."/>
            <person name="Shinohara A."/>
            <person name="Yoshida Y."/>
            <person name="Fujiwara M."/>
            <person name="Mori M."/>
            <person name="Tomita M."/>
            <person name="Arakawa K."/>
        </authorList>
    </citation>
    <scope>NUCLEOTIDE SEQUENCE [LARGE SCALE GENOMIC DNA]</scope>
</reference>
<dbReference type="AlphaFoldDB" id="A0A4Y2NW97"/>
<protein>
    <submittedName>
        <fullName evidence="2">Uncharacterized protein</fullName>
    </submittedName>
</protein>
<dbReference type="EMBL" id="BGPR01009779">
    <property type="protein sequence ID" value="GBN42217.1"/>
    <property type="molecule type" value="Genomic_DNA"/>
</dbReference>
<sequence>MPESQLREMRLSLMARPHARVSAGMRLSSRRPHARDRRVGASSSFPRNISCEYGPCARHIHQRSSVLSLVWCGSSEGVCVKAQMSPSPLIMV</sequence>
<accession>A0A4Y2NW97</accession>
<name>A0A4Y2NW97_ARAVE</name>
<dbReference type="Proteomes" id="UP000499080">
    <property type="component" value="Unassembled WGS sequence"/>
</dbReference>
<evidence type="ECO:0000313" key="3">
    <source>
        <dbReference type="Proteomes" id="UP000499080"/>
    </source>
</evidence>
<gene>
    <name evidence="2" type="ORF">AVEN_157318_1</name>
</gene>
<proteinExistence type="predicted"/>
<organism evidence="2 3">
    <name type="scientific">Araneus ventricosus</name>
    <name type="common">Orbweaver spider</name>
    <name type="synonym">Epeira ventricosa</name>
    <dbReference type="NCBI Taxonomy" id="182803"/>
    <lineage>
        <taxon>Eukaryota</taxon>
        <taxon>Metazoa</taxon>
        <taxon>Ecdysozoa</taxon>
        <taxon>Arthropoda</taxon>
        <taxon>Chelicerata</taxon>
        <taxon>Arachnida</taxon>
        <taxon>Araneae</taxon>
        <taxon>Araneomorphae</taxon>
        <taxon>Entelegynae</taxon>
        <taxon>Araneoidea</taxon>
        <taxon>Araneidae</taxon>
        <taxon>Araneus</taxon>
    </lineage>
</organism>
<comment type="caution">
    <text evidence="2">The sequence shown here is derived from an EMBL/GenBank/DDBJ whole genome shotgun (WGS) entry which is preliminary data.</text>
</comment>
<evidence type="ECO:0000256" key="1">
    <source>
        <dbReference type="SAM" id="MobiDB-lite"/>
    </source>
</evidence>
<evidence type="ECO:0000313" key="2">
    <source>
        <dbReference type="EMBL" id="GBN42217.1"/>
    </source>
</evidence>